<evidence type="ECO:0000313" key="2">
    <source>
        <dbReference type="Proteomes" id="UP000326565"/>
    </source>
</evidence>
<organism evidence="1 2">
    <name type="scientific">Aspergillus leporis</name>
    <dbReference type="NCBI Taxonomy" id="41062"/>
    <lineage>
        <taxon>Eukaryota</taxon>
        <taxon>Fungi</taxon>
        <taxon>Dikarya</taxon>
        <taxon>Ascomycota</taxon>
        <taxon>Pezizomycotina</taxon>
        <taxon>Eurotiomycetes</taxon>
        <taxon>Eurotiomycetidae</taxon>
        <taxon>Eurotiales</taxon>
        <taxon>Aspergillaceae</taxon>
        <taxon>Aspergillus</taxon>
        <taxon>Aspergillus subgen. Circumdati</taxon>
    </lineage>
</organism>
<evidence type="ECO:0000313" key="1">
    <source>
        <dbReference type="EMBL" id="KAB8068763.1"/>
    </source>
</evidence>
<keyword evidence="2" id="KW-1185">Reference proteome</keyword>
<proteinExistence type="predicted"/>
<dbReference type="Proteomes" id="UP000326565">
    <property type="component" value="Unassembled WGS sequence"/>
</dbReference>
<dbReference type="OrthoDB" id="40579at2759"/>
<dbReference type="EMBL" id="ML732374">
    <property type="protein sequence ID" value="KAB8068763.1"/>
    <property type="molecule type" value="Genomic_DNA"/>
</dbReference>
<dbReference type="AlphaFoldDB" id="A0A5N5WJV5"/>
<reference evidence="1 2" key="1">
    <citation type="submission" date="2019-04" db="EMBL/GenBank/DDBJ databases">
        <title>Friends and foes A comparative genomics study of 23 Aspergillus species from section Flavi.</title>
        <authorList>
            <consortium name="DOE Joint Genome Institute"/>
            <person name="Kjaerbolling I."/>
            <person name="Vesth T."/>
            <person name="Frisvad J.C."/>
            <person name="Nybo J.L."/>
            <person name="Theobald S."/>
            <person name="Kildgaard S."/>
            <person name="Isbrandt T."/>
            <person name="Kuo A."/>
            <person name="Sato A."/>
            <person name="Lyhne E.K."/>
            <person name="Kogle M.E."/>
            <person name="Wiebenga A."/>
            <person name="Kun R.S."/>
            <person name="Lubbers R.J."/>
            <person name="Makela M.R."/>
            <person name="Barry K."/>
            <person name="Chovatia M."/>
            <person name="Clum A."/>
            <person name="Daum C."/>
            <person name="Haridas S."/>
            <person name="He G."/>
            <person name="LaButti K."/>
            <person name="Lipzen A."/>
            <person name="Mondo S."/>
            <person name="Riley R."/>
            <person name="Salamov A."/>
            <person name="Simmons B.A."/>
            <person name="Magnuson J.K."/>
            <person name="Henrissat B."/>
            <person name="Mortensen U.H."/>
            <person name="Larsen T.O."/>
            <person name="Devries R.P."/>
            <person name="Grigoriev I.V."/>
            <person name="Machida M."/>
            <person name="Baker S.E."/>
            <person name="Andersen M.R."/>
        </authorList>
    </citation>
    <scope>NUCLEOTIDE SEQUENCE [LARGE SCALE GENOMIC DNA]</scope>
    <source>
        <strain evidence="1 2">CBS 151.66</strain>
    </source>
</reference>
<protein>
    <submittedName>
        <fullName evidence="1">Uncharacterized protein</fullName>
    </submittedName>
</protein>
<gene>
    <name evidence="1" type="ORF">BDV29DRAFT_183938</name>
</gene>
<accession>A0A5N5WJV5</accession>
<name>A0A5N5WJV5_9EURO</name>
<sequence length="108" mass="12584">MVRELKEASKRALYDPHKRIPAETRARVSRMTLQDWLATTEDWGKPYSQFTSNFDTSHSFISVNLHNYMALFKLLQQQQVVFYSQPARNGIFLFAGTSFIHGLIPYKV</sequence>